<dbReference type="RefSeq" id="WP_264796429.1">
    <property type="nucleotide sequence ID" value="NZ_BRVS01000015.1"/>
</dbReference>
<comment type="caution">
    <text evidence="3">The sequence shown here is derived from an EMBL/GenBank/DDBJ whole genome shotgun (WGS) entry which is preliminary data.</text>
</comment>
<evidence type="ECO:0000256" key="2">
    <source>
        <dbReference type="SAM" id="Phobius"/>
    </source>
</evidence>
<gene>
    <name evidence="3" type="ORF">AHIS1636_27730</name>
</gene>
<sequence length="56" mass="6143">MAEKPQSMLLPIMAAAVAAGLARLVIRKYRGDRQAARAADEDLARRVSEAVRKPRP</sequence>
<dbReference type="Proteomes" id="UP001209654">
    <property type="component" value="Unassembled WGS sequence"/>
</dbReference>
<keyword evidence="2" id="KW-0472">Membrane</keyword>
<keyword evidence="4" id="KW-1185">Reference proteome</keyword>
<reference evidence="3 4" key="1">
    <citation type="journal article" date="2023" name="Int. J. Syst. Evol. Microbiol.">
        <title>Arthrobacter mangrovi sp. nov., an actinobacterium isolated from the rhizosphere of a mangrove.</title>
        <authorList>
            <person name="Hamada M."/>
            <person name="Saitou S."/>
            <person name="Enomoto N."/>
            <person name="Nanri K."/>
            <person name="Hidaka K."/>
            <person name="Miura T."/>
            <person name="Tamura T."/>
        </authorList>
    </citation>
    <scope>NUCLEOTIDE SEQUENCE [LARGE SCALE GENOMIC DNA]</scope>
    <source>
        <strain evidence="3 4">NBRC 112813</strain>
    </source>
</reference>
<feature type="transmembrane region" description="Helical" evidence="2">
    <location>
        <begin position="6"/>
        <end position="26"/>
    </location>
</feature>
<name>A0ABQ5MWG2_9MICC</name>
<accession>A0ABQ5MWG2</accession>
<keyword evidence="2" id="KW-1133">Transmembrane helix</keyword>
<evidence type="ECO:0000313" key="4">
    <source>
        <dbReference type="Proteomes" id="UP001209654"/>
    </source>
</evidence>
<evidence type="ECO:0000313" key="3">
    <source>
        <dbReference type="EMBL" id="GLB68331.1"/>
    </source>
</evidence>
<organism evidence="3 4">
    <name type="scientific">Arthrobacter mangrovi</name>
    <dbReference type="NCBI Taxonomy" id="2966350"/>
    <lineage>
        <taxon>Bacteria</taxon>
        <taxon>Bacillati</taxon>
        <taxon>Actinomycetota</taxon>
        <taxon>Actinomycetes</taxon>
        <taxon>Micrococcales</taxon>
        <taxon>Micrococcaceae</taxon>
        <taxon>Arthrobacter</taxon>
    </lineage>
</organism>
<evidence type="ECO:0000256" key="1">
    <source>
        <dbReference type="SAM" id="MobiDB-lite"/>
    </source>
</evidence>
<feature type="region of interest" description="Disordered" evidence="1">
    <location>
        <begin position="37"/>
        <end position="56"/>
    </location>
</feature>
<keyword evidence="2" id="KW-0812">Transmembrane</keyword>
<dbReference type="EMBL" id="BRVS01000015">
    <property type="protein sequence ID" value="GLB68331.1"/>
    <property type="molecule type" value="Genomic_DNA"/>
</dbReference>
<protein>
    <submittedName>
        <fullName evidence="3">Uncharacterized protein</fullName>
    </submittedName>
</protein>
<proteinExistence type="predicted"/>